<dbReference type="EMBL" id="QFBC01000010">
    <property type="protein sequence ID" value="PWE54420.1"/>
    <property type="molecule type" value="Genomic_DNA"/>
</dbReference>
<organism evidence="1 2">
    <name type="scientific">Metarhizobium album</name>
    <dbReference type="NCBI Taxonomy" id="2182425"/>
    <lineage>
        <taxon>Bacteria</taxon>
        <taxon>Pseudomonadati</taxon>
        <taxon>Pseudomonadota</taxon>
        <taxon>Alphaproteobacteria</taxon>
        <taxon>Hyphomicrobiales</taxon>
        <taxon>Rhizobiaceae</taxon>
        <taxon>Metarhizobium</taxon>
    </lineage>
</organism>
<evidence type="ECO:0000313" key="2">
    <source>
        <dbReference type="Proteomes" id="UP000245252"/>
    </source>
</evidence>
<keyword evidence="2" id="KW-1185">Reference proteome</keyword>
<sequence length="98" mass="10747">MIALSTELYEHLLSQLSVQSRGGVEYSVGAGDRFVNETDDCLSGTEAEVPMNISKGFPYGDKGRCNQSPVQILIVPSASVFANKLNKMRMIRLPQANR</sequence>
<proteinExistence type="predicted"/>
<reference evidence="1 2" key="1">
    <citation type="submission" date="2018-05" db="EMBL/GenBank/DDBJ databases">
        <title>The draft genome of strain NS-104.</title>
        <authorList>
            <person name="Hang P."/>
            <person name="Jiang J."/>
        </authorList>
    </citation>
    <scope>NUCLEOTIDE SEQUENCE [LARGE SCALE GENOMIC DNA]</scope>
    <source>
        <strain evidence="1 2">NS-104</strain>
    </source>
</reference>
<evidence type="ECO:0000313" key="1">
    <source>
        <dbReference type="EMBL" id="PWE54420.1"/>
    </source>
</evidence>
<accession>A0A2U2DMB4</accession>
<name>A0A2U2DMB4_9HYPH</name>
<dbReference type="Proteomes" id="UP000245252">
    <property type="component" value="Unassembled WGS sequence"/>
</dbReference>
<protein>
    <submittedName>
        <fullName evidence="1">Uncharacterized protein</fullName>
    </submittedName>
</protein>
<dbReference type="AlphaFoldDB" id="A0A2U2DMB4"/>
<comment type="caution">
    <text evidence="1">The sequence shown here is derived from an EMBL/GenBank/DDBJ whole genome shotgun (WGS) entry which is preliminary data.</text>
</comment>
<gene>
    <name evidence="1" type="ORF">DEM27_20130</name>
</gene>